<protein>
    <submittedName>
        <fullName evidence="2">Uncharacterized protein</fullName>
    </submittedName>
</protein>
<keyword evidence="3" id="KW-1185">Reference proteome</keyword>
<reference evidence="2 3" key="1">
    <citation type="submission" date="2021-02" db="EMBL/GenBank/DDBJ databases">
        <title>De Novo genome assembly of isolated myxobacteria.</title>
        <authorList>
            <person name="Stevens D.C."/>
        </authorList>
    </citation>
    <scope>NUCLEOTIDE SEQUENCE [LARGE SCALE GENOMIC DNA]</scope>
    <source>
        <strain evidence="2 3">SCHIC003</strain>
    </source>
</reference>
<gene>
    <name evidence="2" type="ORF">JY572_37030</name>
</gene>
<name>A0ABX7N883_9BACT</name>
<evidence type="ECO:0000313" key="2">
    <source>
        <dbReference type="EMBL" id="QSQ13870.1"/>
    </source>
</evidence>
<dbReference type="Pfam" id="PF19268">
    <property type="entry name" value="CIS_TMP"/>
    <property type="match status" value="1"/>
</dbReference>
<dbReference type="EMBL" id="CP071091">
    <property type="protein sequence ID" value="QSQ13870.1"/>
    <property type="molecule type" value="Genomic_DNA"/>
</dbReference>
<sequence length="557" mass="60651">MAPLPHRIRRQRWRVQTRTSEEAFAARQQVRDELEGALLPAFERAFDEVAPGDGVVHLSRLELHLRIPGPEVLAAQLPELLYQQVREQLGQAVRRRAVEAVGTQGVPASRQVAREGPGGTPWGPRDVPGLVTGRGLGQVQQGGKGRGPVSEAPGGRVGAVDETGPRGLWLLRSHYLTTGSLPWSLVGLEREQVLEALRLEVAEALEHLRVRPVSRTGLDAGAVAFSFRLLQLLPVEQWGLLAAGIVSGDWGAEVARAIAALSGESTAELSRDARLMLASVLLSASRTGPDVVTAQELVPHLVRALGDSGGRTAEALTSRLPEVAGSLFRRWLSLKEATLPGVGERMATTPREDLSRMLAGPSPDVLHTQEALRVAARPPEARKDAEPLLLPVSHAGLILLHPYLSRFFETTGVKEAKRAELPADKLPRAAALLHLLAVGDAEVHEFELDFIKLMLGLKPDAHLPVSSGLLQPSDHEEADALLQAVVEHWKALKNTSVQGLRGSFLRRRGFVREQEHGLLLRVEPQTFDVLLGAIPWGIGTVKLPWMRQPIFTEWPTH</sequence>
<organism evidence="2 3">
    <name type="scientific">Myxococcus landrumensis</name>
    <dbReference type="NCBI Taxonomy" id="2813577"/>
    <lineage>
        <taxon>Bacteria</taxon>
        <taxon>Pseudomonadati</taxon>
        <taxon>Myxococcota</taxon>
        <taxon>Myxococcia</taxon>
        <taxon>Myxococcales</taxon>
        <taxon>Cystobacterineae</taxon>
        <taxon>Myxococcaceae</taxon>
        <taxon>Myxococcus</taxon>
    </lineage>
</organism>
<feature type="compositionally biased region" description="Gly residues" evidence="1">
    <location>
        <begin position="137"/>
        <end position="146"/>
    </location>
</feature>
<dbReference type="RefSeq" id="WP_206715671.1">
    <property type="nucleotide sequence ID" value="NZ_CP071091.1"/>
</dbReference>
<feature type="region of interest" description="Disordered" evidence="1">
    <location>
        <begin position="137"/>
        <end position="159"/>
    </location>
</feature>
<proteinExistence type="predicted"/>
<evidence type="ECO:0000256" key="1">
    <source>
        <dbReference type="SAM" id="MobiDB-lite"/>
    </source>
</evidence>
<dbReference type="InterPro" id="IPR045538">
    <property type="entry name" value="CIS_TMP"/>
</dbReference>
<dbReference type="Proteomes" id="UP000663090">
    <property type="component" value="Chromosome"/>
</dbReference>
<accession>A0ABX7N883</accession>
<evidence type="ECO:0000313" key="3">
    <source>
        <dbReference type="Proteomes" id="UP000663090"/>
    </source>
</evidence>